<dbReference type="AlphaFoldDB" id="A0A4Z2HUJ4"/>
<evidence type="ECO:0000256" key="1">
    <source>
        <dbReference type="SAM" id="MobiDB-lite"/>
    </source>
</evidence>
<evidence type="ECO:0000313" key="2">
    <source>
        <dbReference type="EMBL" id="TNN68995.1"/>
    </source>
</evidence>
<dbReference type="EMBL" id="SRLO01000182">
    <property type="protein sequence ID" value="TNN68995.1"/>
    <property type="molecule type" value="Genomic_DNA"/>
</dbReference>
<dbReference type="Proteomes" id="UP000314294">
    <property type="component" value="Unassembled WGS sequence"/>
</dbReference>
<comment type="caution">
    <text evidence="2">The sequence shown here is derived from an EMBL/GenBank/DDBJ whole genome shotgun (WGS) entry which is preliminary data.</text>
</comment>
<sequence>MTPHSFPLSSLTAAPVRSTLVQSARHHKQPAASLHGSHNHTGVHGSPKLRGNGLRRLLIQSTFSEGEATALLGEKQEDTAAGLGRGEASDLSVVINVTAADPRKYLELVFSTMRTTSWAAMTFSSRDSHQKPWRPKQNLRRWQRVVFGLHIQRWEQAEQCAIHTVSISDECAARRIKCGFTFT</sequence>
<name>A0A4Z2HUJ4_9TELE</name>
<organism evidence="2 3">
    <name type="scientific">Liparis tanakae</name>
    <name type="common">Tanaka's snailfish</name>
    <dbReference type="NCBI Taxonomy" id="230148"/>
    <lineage>
        <taxon>Eukaryota</taxon>
        <taxon>Metazoa</taxon>
        <taxon>Chordata</taxon>
        <taxon>Craniata</taxon>
        <taxon>Vertebrata</taxon>
        <taxon>Euteleostomi</taxon>
        <taxon>Actinopterygii</taxon>
        <taxon>Neopterygii</taxon>
        <taxon>Teleostei</taxon>
        <taxon>Neoteleostei</taxon>
        <taxon>Acanthomorphata</taxon>
        <taxon>Eupercaria</taxon>
        <taxon>Perciformes</taxon>
        <taxon>Cottioidei</taxon>
        <taxon>Cottales</taxon>
        <taxon>Liparidae</taxon>
        <taxon>Liparis</taxon>
    </lineage>
</organism>
<evidence type="ECO:0000313" key="3">
    <source>
        <dbReference type="Proteomes" id="UP000314294"/>
    </source>
</evidence>
<reference evidence="2 3" key="1">
    <citation type="submission" date="2019-03" db="EMBL/GenBank/DDBJ databases">
        <title>First draft genome of Liparis tanakae, snailfish: a comprehensive survey of snailfish specific genes.</title>
        <authorList>
            <person name="Kim W."/>
            <person name="Song I."/>
            <person name="Jeong J.-H."/>
            <person name="Kim D."/>
            <person name="Kim S."/>
            <person name="Ryu S."/>
            <person name="Song J.Y."/>
            <person name="Lee S.K."/>
        </authorList>
    </citation>
    <scope>NUCLEOTIDE SEQUENCE [LARGE SCALE GENOMIC DNA]</scope>
    <source>
        <tissue evidence="2">Muscle</tissue>
    </source>
</reference>
<accession>A0A4Z2HUJ4</accession>
<gene>
    <name evidence="2" type="ORF">EYF80_020856</name>
</gene>
<proteinExistence type="predicted"/>
<feature type="region of interest" description="Disordered" evidence="1">
    <location>
        <begin position="19"/>
        <end position="51"/>
    </location>
</feature>
<keyword evidence="3" id="KW-1185">Reference proteome</keyword>
<protein>
    <submittedName>
        <fullName evidence="2">Uncharacterized protein</fullName>
    </submittedName>
</protein>